<evidence type="ECO:0000256" key="9">
    <source>
        <dbReference type="RuleBase" id="RU365093"/>
    </source>
</evidence>
<dbReference type="OrthoDB" id="9810980at2"/>
<keyword evidence="10" id="KW-0175">Coiled coil</keyword>
<sequence>MIARWIAWLRGKSGSQQVILYSGGGMIVFLLWASLASVDEVTHGQGRVIPSSKAQVIQSAEPTTIEEILVRSGQKVAKGQLLVRLDDAMLASELGQIQAETRSLTARADRLANEGTGASTVCDPGANGRISSECQQEQALAQVRDSALRSRQAGLSAQVEQRRREMGEAQATINSLGGSVQLSRKRVEMLEPLAAKSIVPQTELLDARRELVDAQGRLDAARQQASRAAAAIREAQAQLAEANFQFKQDALNERSQLEAKIAVNSESLRGARGRAQRAEIRSPVDGVVNDVQVTTIGGFVSPGQKIMQIVPVGEKLLVEARVKPNDIAFIKVGDRAVVKVTAYDFSIYGGLSGTVQQVSADSVYDEATREAYFTVVVETDRAWLGSGSHRLPITPGMVCDVEILTGRKSVLAYLLKPVMKAREEALRER</sequence>
<dbReference type="STRING" id="1332080.ATN00_09080"/>
<dbReference type="Pfam" id="PF25994">
    <property type="entry name" value="HH_AprE"/>
    <property type="match status" value="1"/>
</dbReference>
<dbReference type="Pfam" id="PF26002">
    <property type="entry name" value="Beta-barrel_AprE"/>
    <property type="match status" value="1"/>
</dbReference>
<dbReference type="PANTHER" id="PTHR30386">
    <property type="entry name" value="MEMBRANE FUSION SUBUNIT OF EMRAB-TOLC MULTIDRUG EFFLUX PUMP"/>
    <property type="match status" value="1"/>
</dbReference>
<proteinExistence type="inferred from homology"/>
<dbReference type="InterPro" id="IPR006144">
    <property type="entry name" value="Secretion_HlyD_CS"/>
</dbReference>
<evidence type="ECO:0000256" key="8">
    <source>
        <dbReference type="ARBA" id="ARBA00023136"/>
    </source>
</evidence>
<organism evidence="13 14">
    <name type="scientific">Sphingobium baderi</name>
    <dbReference type="NCBI Taxonomy" id="1332080"/>
    <lineage>
        <taxon>Bacteria</taxon>
        <taxon>Pseudomonadati</taxon>
        <taxon>Pseudomonadota</taxon>
        <taxon>Alphaproteobacteria</taxon>
        <taxon>Sphingomonadales</taxon>
        <taxon>Sphingomonadaceae</taxon>
        <taxon>Sphingobium</taxon>
    </lineage>
</organism>
<keyword evidence="5 9" id="KW-0997">Cell inner membrane</keyword>
<evidence type="ECO:0000313" key="13">
    <source>
        <dbReference type="EMBL" id="ALR20438.1"/>
    </source>
</evidence>
<dbReference type="AlphaFoldDB" id="A0A0S3EYG4"/>
<dbReference type="InterPro" id="IPR058982">
    <property type="entry name" value="Beta-barrel_AprE"/>
</dbReference>
<keyword evidence="14" id="KW-1185">Reference proteome</keyword>
<feature type="coiled-coil region" evidence="10">
    <location>
        <begin position="204"/>
        <end position="245"/>
    </location>
</feature>
<evidence type="ECO:0000256" key="7">
    <source>
        <dbReference type="ARBA" id="ARBA00022989"/>
    </source>
</evidence>
<keyword evidence="8" id="KW-0472">Membrane</keyword>
<dbReference type="PRINTS" id="PR01490">
    <property type="entry name" value="RTXTOXIND"/>
</dbReference>
<dbReference type="PANTHER" id="PTHR30386:SF26">
    <property type="entry name" value="TRANSPORT PROTEIN COMB"/>
    <property type="match status" value="1"/>
</dbReference>
<name>A0A0S3EYG4_9SPHN</name>
<comment type="similarity">
    <text evidence="2 9">Belongs to the membrane fusion protein (MFP) (TC 8.A.1) family.</text>
</comment>
<dbReference type="InterPro" id="IPR058781">
    <property type="entry name" value="HH_AprE-like"/>
</dbReference>
<dbReference type="Gene3D" id="2.40.30.170">
    <property type="match status" value="1"/>
</dbReference>
<dbReference type="InterPro" id="IPR010129">
    <property type="entry name" value="T1SS_HlyD"/>
</dbReference>
<dbReference type="PROSITE" id="PS00543">
    <property type="entry name" value="HLYD_FAMILY"/>
    <property type="match status" value="1"/>
</dbReference>
<dbReference type="Gene3D" id="2.40.50.100">
    <property type="match status" value="1"/>
</dbReference>
<evidence type="ECO:0000256" key="10">
    <source>
        <dbReference type="SAM" id="Coils"/>
    </source>
</evidence>
<keyword evidence="7" id="KW-1133">Transmembrane helix</keyword>
<evidence type="ECO:0000256" key="3">
    <source>
        <dbReference type="ARBA" id="ARBA00022448"/>
    </source>
</evidence>
<gene>
    <name evidence="13" type="ORF">ATN00_09080</name>
</gene>
<evidence type="ECO:0000259" key="11">
    <source>
        <dbReference type="Pfam" id="PF25994"/>
    </source>
</evidence>
<dbReference type="Proteomes" id="UP000056968">
    <property type="component" value="Chromosome"/>
</dbReference>
<keyword evidence="4 9" id="KW-1003">Cell membrane</keyword>
<keyword evidence="3 9" id="KW-0813">Transport</keyword>
<protein>
    <recommendedName>
        <fullName evidence="9">Membrane fusion protein (MFP) family protein</fullName>
    </recommendedName>
</protein>
<evidence type="ECO:0000256" key="6">
    <source>
        <dbReference type="ARBA" id="ARBA00022692"/>
    </source>
</evidence>
<evidence type="ECO:0000256" key="4">
    <source>
        <dbReference type="ARBA" id="ARBA00022475"/>
    </source>
</evidence>
<dbReference type="KEGG" id="sbd:ATN00_09080"/>
<dbReference type="NCBIfam" id="TIGR01843">
    <property type="entry name" value="type_I_hlyD"/>
    <property type="match status" value="1"/>
</dbReference>
<keyword evidence="6" id="KW-0812">Transmembrane</keyword>
<dbReference type="GO" id="GO:0005886">
    <property type="term" value="C:plasma membrane"/>
    <property type="evidence" value="ECO:0007669"/>
    <property type="project" value="UniProtKB-SubCell"/>
</dbReference>
<feature type="domain" description="AprE-like beta-barrel" evidence="12">
    <location>
        <begin position="316"/>
        <end position="406"/>
    </location>
</feature>
<evidence type="ECO:0000256" key="5">
    <source>
        <dbReference type="ARBA" id="ARBA00022519"/>
    </source>
</evidence>
<reference evidence="13 14" key="1">
    <citation type="submission" date="2015-11" db="EMBL/GenBank/DDBJ databases">
        <title>A Two-component Flavoprotein Monooxygenase System MeaXY Responsible for para-Hydroxylation of 2-Methyl-6-ethylaniline and 2,6-Diethylaniline in Sphingobium baderi DE-13.</title>
        <authorList>
            <person name="Cheng M."/>
            <person name="Meng Q."/>
            <person name="Yang Y."/>
            <person name="Chu C."/>
            <person name="Yan X."/>
            <person name="He J."/>
            <person name="Li S."/>
        </authorList>
    </citation>
    <scope>NUCLEOTIDE SEQUENCE [LARGE SCALE GENOMIC DNA]</scope>
    <source>
        <strain evidence="13 14">DE-13</strain>
    </source>
</reference>
<evidence type="ECO:0000259" key="12">
    <source>
        <dbReference type="Pfam" id="PF26002"/>
    </source>
</evidence>
<dbReference type="GO" id="GO:0009306">
    <property type="term" value="P:protein secretion"/>
    <property type="evidence" value="ECO:0007669"/>
    <property type="project" value="InterPro"/>
</dbReference>
<evidence type="ECO:0000256" key="1">
    <source>
        <dbReference type="ARBA" id="ARBA00004377"/>
    </source>
</evidence>
<dbReference type="EMBL" id="CP013264">
    <property type="protein sequence ID" value="ALR20438.1"/>
    <property type="molecule type" value="Genomic_DNA"/>
</dbReference>
<evidence type="ECO:0000313" key="14">
    <source>
        <dbReference type="Proteomes" id="UP000056968"/>
    </source>
</evidence>
<evidence type="ECO:0000256" key="2">
    <source>
        <dbReference type="ARBA" id="ARBA00009477"/>
    </source>
</evidence>
<dbReference type="RefSeq" id="WP_062064103.1">
    <property type="nucleotide sequence ID" value="NZ_CP013264.1"/>
</dbReference>
<comment type="subcellular location">
    <subcellularLocation>
        <location evidence="1 9">Cell inner membrane</location>
        <topology evidence="1 9">Single-pass membrane protein</topology>
    </subcellularLocation>
</comment>
<dbReference type="InterPro" id="IPR050739">
    <property type="entry name" value="MFP"/>
</dbReference>
<feature type="domain" description="AprE-like long alpha-helical hairpin" evidence="11">
    <location>
        <begin position="92"/>
        <end position="272"/>
    </location>
</feature>
<accession>A0A0S3EYG4</accession>